<dbReference type="Proteomes" id="UP000274762">
    <property type="component" value="Unassembled WGS sequence"/>
</dbReference>
<evidence type="ECO:0000313" key="1">
    <source>
        <dbReference type="EMBL" id="RKR79855.1"/>
    </source>
</evidence>
<gene>
    <name evidence="1" type="ORF">DFJ75_4998</name>
</gene>
<accession>A0A495ISU7</accession>
<evidence type="ECO:0000313" key="2">
    <source>
        <dbReference type="Proteomes" id="UP000274762"/>
    </source>
</evidence>
<name>A0A495ISU7_WILMA</name>
<dbReference type="RefSeq" id="WP_245969323.1">
    <property type="nucleotide sequence ID" value="NZ_CBCRXS010000020.1"/>
</dbReference>
<protein>
    <submittedName>
        <fullName evidence="1">Uncharacterized protein</fullName>
    </submittedName>
</protein>
<reference evidence="1 2" key="1">
    <citation type="submission" date="2018-10" db="EMBL/GenBank/DDBJ databases">
        <title>Sequencing the genomes of 1000 actinobacteria strains.</title>
        <authorList>
            <person name="Klenk H.-P."/>
        </authorList>
    </citation>
    <scope>NUCLEOTIDE SEQUENCE [LARGE SCALE GENOMIC DNA]</scope>
    <source>
        <strain evidence="1 2">DSM 44343</strain>
    </source>
</reference>
<organism evidence="1 2">
    <name type="scientific">Williamsia marianensis</name>
    <dbReference type="NCBI Taxonomy" id="85044"/>
    <lineage>
        <taxon>Bacteria</taxon>
        <taxon>Bacillati</taxon>
        <taxon>Actinomycetota</taxon>
        <taxon>Actinomycetes</taxon>
        <taxon>Mycobacteriales</taxon>
        <taxon>Nocardiaceae</taxon>
        <taxon>Williamsia</taxon>
    </lineage>
</organism>
<sequence>MSSYNVTTPEGWASAGELHSLTDTHSPSPKPSLIGAHAVTTDRRSTYADRAARFEALAVTARTAGDTDHAAHLEAMAHRAHKAHEDRAWRHAEGLIYDHDECCTECHEHISDPHGPGCVYADAAYATT</sequence>
<proteinExistence type="predicted"/>
<comment type="caution">
    <text evidence="1">The sequence shown here is derived from an EMBL/GenBank/DDBJ whole genome shotgun (WGS) entry which is preliminary data.</text>
</comment>
<dbReference type="AlphaFoldDB" id="A0A495ISU7"/>
<dbReference type="EMBL" id="RBKV01000002">
    <property type="protein sequence ID" value="RKR79855.1"/>
    <property type="molecule type" value="Genomic_DNA"/>
</dbReference>